<protein>
    <submittedName>
        <fullName evidence="1">Uncharacterized protein</fullName>
    </submittedName>
</protein>
<comment type="caution">
    <text evidence="1">The sequence shown here is derived from an EMBL/GenBank/DDBJ whole genome shotgun (WGS) entry which is preliminary data.</text>
</comment>
<name>A0A9Q3JWT5_9BASI</name>
<dbReference type="Proteomes" id="UP000765509">
    <property type="component" value="Unassembled WGS sequence"/>
</dbReference>
<dbReference type="EMBL" id="AVOT02085799">
    <property type="protein sequence ID" value="MBW0570193.1"/>
    <property type="molecule type" value="Genomic_DNA"/>
</dbReference>
<keyword evidence="2" id="KW-1185">Reference proteome</keyword>
<organism evidence="1 2">
    <name type="scientific">Austropuccinia psidii MF-1</name>
    <dbReference type="NCBI Taxonomy" id="1389203"/>
    <lineage>
        <taxon>Eukaryota</taxon>
        <taxon>Fungi</taxon>
        <taxon>Dikarya</taxon>
        <taxon>Basidiomycota</taxon>
        <taxon>Pucciniomycotina</taxon>
        <taxon>Pucciniomycetes</taxon>
        <taxon>Pucciniales</taxon>
        <taxon>Sphaerophragmiaceae</taxon>
        <taxon>Austropuccinia</taxon>
    </lineage>
</organism>
<gene>
    <name evidence="1" type="ORF">O181_109908</name>
</gene>
<reference evidence="1" key="1">
    <citation type="submission" date="2021-03" db="EMBL/GenBank/DDBJ databases">
        <title>Draft genome sequence of rust myrtle Austropuccinia psidii MF-1, a brazilian biotype.</title>
        <authorList>
            <person name="Quecine M.C."/>
            <person name="Pachon D.M.R."/>
            <person name="Bonatelli M.L."/>
            <person name="Correr F.H."/>
            <person name="Franceschini L.M."/>
            <person name="Leite T.F."/>
            <person name="Margarido G.R.A."/>
            <person name="Almeida C.A."/>
            <person name="Ferrarezi J.A."/>
            <person name="Labate C.A."/>
        </authorList>
    </citation>
    <scope>NUCLEOTIDE SEQUENCE</scope>
    <source>
        <strain evidence="1">MF-1</strain>
    </source>
</reference>
<sequence>MGRPKLMLYSLVIQQPDPLFKLHHPAIMLHTRNACLLHAARGVPAQDALARTPLWSTMMKVFLSRSGHQVPTGQWERFQTIIPVPSSIDLPTPPS</sequence>
<evidence type="ECO:0000313" key="1">
    <source>
        <dbReference type="EMBL" id="MBW0570193.1"/>
    </source>
</evidence>
<dbReference type="AlphaFoldDB" id="A0A9Q3JWT5"/>
<evidence type="ECO:0000313" key="2">
    <source>
        <dbReference type="Proteomes" id="UP000765509"/>
    </source>
</evidence>
<proteinExistence type="predicted"/>
<accession>A0A9Q3JWT5</accession>